<keyword evidence="3" id="KW-1185">Reference proteome</keyword>
<evidence type="ECO:0000313" key="2">
    <source>
        <dbReference type="EMBL" id="WBA42301.1"/>
    </source>
</evidence>
<gene>
    <name evidence="2" type="ORF">O3303_01795</name>
</gene>
<proteinExistence type="predicted"/>
<dbReference type="InterPro" id="IPR045057">
    <property type="entry name" value="Gcn5-rel_NAT"/>
</dbReference>
<sequence length="93" mass="10444">MSVNIEHHTQDQEFIATIGGHTGELAYSTPAEDVVDFTHTFVDEELRGQGVGEALAHAGLQYARQHQLRVRTSCKFMAAFVRQHSEYQDLLEA</sequence>
<organism evidence="2 3">
    <name type="scientific">Hymenobacter canadensis</name>
    <dbReference type="NCBI Taxonomy" id="2999067"/>
    <lineage>
        <taxon>Bacteria</taxon>
        <taxon>Pseudomonadati</taxon>
        <taxon>Bacteroidota</taxon>
        <taxon>Cytophagia</taxon>
        <taxon>Cytophagales</taxon>
        <taxon>Hymenobacteraceae</taxon>
        <taxon>Hymenobacter</taxon>
    </lineage>
</organism>
<dbReference type="CDD" id="cd04301">
    <property type="entry name" value="NAT_SF"/>
    <property type="match status" value="1"/>
</dbReference>
<dbReference type="PANTHER" id="PTHR31435:SF9">
    <property type="entry name" value="PROTEIN NATD1"/>
    <property type="match status" value="1"/>
</dbReference>
<dbReference type="PANTHER" id="PTHR31435">
    <property type="entry name" value="PROTEIN NATD1"/>
    <property type="match status" value="1"/>
</dbReference>
<dbReference type="SUPFAM" id="SSF55729">
    <property type="entry name" value="Acyl-CoA N-acyltransferases (Nat)"/>
    <property type="match status" value="1"/>
</dbReference>
<evidence type="ECO:0000259" key="1">
    <source>
        <dbReference type="PROSITE" id="PS51729"/>
    </source>
</evidence>
<dbReference type="RefSeq" id="WP_269560360.1">
    <property type="nucleotide sequence ID" value="NZ_CP114767.1"/>
</dbReference>
<accession>A0ABY7LS65</accession>
<protein>
    <submittedName>
        <fullName evidence="2">GNAT family N-acetyltransferase</fullName>
    </submittedName>
</protein>
<dbReference type="InterPro" id="IPR016181">
    <property type="entry name" value="Acyl_CoA_acyltransferase"/>
</dbReference>
<dbReference type="InterPro" id="IPR031165">
    <property type="entry name" value="GNAT_YJDJ"/>
</dbReference>
<dbReference type="PROSITE" id="PS51729">
    <property type="entry name" value="GNAT_YJDJ"/>
    <property type="match status" value="1"/>
</dbReference>
<dbReference type="Proteomes" id="UP001211005">
    <property type="component" value="Chromosome"/>
</dbReference>
<reference evidence="2 3" key="1">
    <citation type="submission" date="2022-12" db="EMBL/GenBank/DDBJ databases">
        <title>Hymenobacter canadensis sp. nov. isolated from lake water of the Cambridge Bay, Canada.</title>
        <authorList>
            <person name="Kim W.H."/>
            <person name="Lee Y.M."/>
        </authorList>
    </citation>
    <scope>NUCLEOTIDE SEQUENCE [LARGE SCALE GENOMIC DNA]</scope>
    <source>
        <strain evidence="2 3">PAMC 29467</strain>
    </source>
</reference>
<dbReference type="EMBL" id="CP114767">
    <property type="protein sequence ID" value="WBA42301.1"/>
    <property type="molecule type" value="Genomic_DNA"/>
</dbReference>
<feature type="domain" description="N-acetyltransferase" evidence="1">
    <location>
        <begin position="6"/>
        <end position="92"/>
    </location>
</feature>
<dbReference type="Pfam" id="PF14542">
    <property type="entry name" value="Acetyltransf_CG"/>
    <property type="match status" value="1"/>
</dbReference>
<name>A0ABY7LS65_9BACT</name>
<evidence type="ECO:0000313" key="3">
    <source>
        <dbReference type="Proteomes" id="UP001211005"/>
    </source>
</evidence>
<dbReference type="Gene3D" id="3.40.630.30">
    <property type="match status" value="1"/>
</dbReference>